<dbReference type="InterPro" id="IPR036188">
    <property type="entry name" value="FAD/NAD-bd_sf"/>
</dbReference>
<evidence type="ECO:0000313" key="7">
    <source>
        <dbReference type="Proteomes" id="UP000030742"/>
    </source>
</evidence>
<evidence type="ECO:0000256" key="1">
    <source>
        <dbReference type="ARBA" id="ARBA00001974"/>
    </source>
</evidence>
<evidence type="ECO:0000256" key="3">
    <source>
        <dbReference type="ARBA" id="ARBA00022630"/>
    </source>
</evidence>
<dbReference type="Proteomes" id="UP000030742">
    <property type="component" value="Unassembled WGS sequence"/>
</dbReference>
<feature type="domain" description="Glucose-methanol-choline oxidoreductase N-terminal" evidence="5">
    <location>
        <begin position="268"/>
        <end position="282"/>
    </location>
</feature>
<evidence type="ECO:0000256" key="2">
    <source>
        <dbReference type="ARBA" id="ARBA00010790"/>
    </source>
</evidence>
<protein>
    <recommendedName>
        <fullName evidence="5">Glucose-methanol-choline oxidoreductase N-terminal domain-containing protein</fullName>
    </recommendedName>
</protein>
<comment type="similarity">
    <text evidence="2">Belongs to the GMC oxidoreductase family.</text>
</comment>
<dbReference type="InterPro" id="IPR012132">
    <property type="entry name" value="GMC_OxRdtase"/>
</dbReference>
<dbReference type="GO" id="GO:0050660">
    <property type="term" value="F:flavin adenine dinucleotide binding"/>
    <property type="evidence" value="ECO:0007669"/>
    <property type="project" value="InterPro"/>
</dbReference>
<dbReference type="PANTHER" id="PTHR11552:SF147">
    <property type="entry name" value="CHOLINE DEHYDROGENASE, MITOCHONDRIAL"/>
    <property type="match status" value="1"/>
</dbReference>
<dbReference type="STRING" id="77166.U4USN0"/>
<dbReference type="PANTHER" id="PTHR11552">
    <property type="entry name" value="GLUCOSE-METHANOL-CHOLINE GMC OXIDOREDUCTASE"/>
    <property type="match status" value="1"/>
</dbReference>
<dbReference type="EMBL" id="KB632345">
    <property type="protein sequence ID" value="ERL93110.1"/>
    <property type="molecule type" value="Genomic_DNA"/>
</dbReference>
<evidence type="ECO:0000256" key="4">
    <source>
        <dbReference type="ARBA" id="ARBA00022827"/>
    </source>
</evidence>
<sequence length="315" mass="34494">MNLNYGTYDFIIVGGGAAGGVLANRLTEIENFTVLVVEAGKVDPPISRITGLAAYLKNSDWNWGYWSTVQTKGCLASPDQKCRFTAGKGLGGGSSINWAMHVRGNAADFDKWEDLGNSGWSYSDCLPYFKKSQFGNFSVDIDTDYQGTDGPQSITVAEDTPTLVTTFYYVTQEIINAFTELGKTEGDYNGADQYNVGRIQYFQKYNVRSTTANAYVRPVLNRTNLELIFEALVTKIDISNNTATGIQFWQNGTLYSATASKEVILSAGAIGSPQLLLLSGIGPQEELDEHNITTLVDLPVGKLKLNFIIHTCTTY</sequence>
<dbReference type="Pfam" id="PF00732">
    <property type="entry name" value="GMC_oxred_N"/>
    <property type="match status" value="1"/>
</dbReference>
<gene>
    <name evidence="6" type="ORF">D910_10412</name>
</gene>
<dbReference type="Gene3D" id="3.50.50.60">
    <property type="entry name" value="FAD/NAD(P)-binding domain"/>
    <property type="match status" value="1"/>
</dbReference>
<name>U4USN0_DENPD</name>
<evidence type="ECO:0000313" key="6">
    <source>
        <dbReference type="EMBL" id="ERL93110.1"/>
    </source>
</evidence>
<dbReference type="SUPFAM" id="SSF51905">
    <property type="entry name" value="FAD/NAD(P)-binding domain"/>
    <property type="match status" value="1"/>
</dbReference>
<evidence type="ECO:0000259" key="5">
    <source>
        <dbReference type="PROSITE" id="PS00624"/>
    </source>
</evidence>
<reference evidence="6 7" key="1">
    <citation type="journal article" date="2013" name="Genome Biol.">
        <title>Draft genome of the mountain pine beetle, Dendroctonus ponderosae Hopkins, a major forest pest.</title>
        <authorList>
            <person name="Keeling C.I."/>
            <person name="Yuen M.M."/>
            <person name="Liao N.Y."/>
            <person name="Docking T.R."/>
            <person name="Chan S.K."/>
            <person name="Taylor G.A."/>
            <person name="Palmquist D.L."/>
            <person name="Jackman S.D."/>
            <person name="Nguyen A."/>
            <person name="Li M."/>
            <person name="Henderson H."/>
            <person name="Janes J.K."/>
            <person name="Zhao Y."/>
            <person name="Pandoh P."/>
            <person name="Moore R."/>
            <person name="Sperling F.A."/>
            <person name="Huber D.P."/>
            <person name="Birol I."/>
            <person name="Jones S.J."/>
            <person name="Bohlmann J."/>
        </authorList>
    </citation>
    <scope>NUCLEOTIDE SEQUENCE</scope>
</reference>
<dbReference type="GO" id="GO:0016614">
    <property type="term" value="F:oxidoreductase activity, acting on CH-OH group of donors"/>
    <property type="evidence" value="ECO:0007669"/>
    <property type="project" value="InterPro"/>
</dbReference>
<dbReference type="Gene3D" id="3.30.560.10">
    <property type="entry name" value="Glucose Oxidase, domain 3"/>
    <property type="match status" value="1"/>
</dbReference>
<dbReference type="InterPro" id="IPR000172">
    <property type="entry name" value="GMC_OxRdtase_N"/>
</dbReference>
<comment type="cofactor">
    <cofactor evidence="1">
        <name>FAD</name>
        <dbReference type="ChEBI" id="CHEBI:57692"/>
    </cofactor>
</comment>
<proteinExistence type="inferred from homology"/>
<accession>U4USN0</accession>
<keyword evidence="4" id="KW-0274">FAD</keyword>
<dbReference type="AlphaFoldDB" id="U4USN0"/>
<dbReference type="PROSITE" id="PS00624">
    <property type="entry name" value="GMC_OXRED_2"/>
    <property type="match status" value="1"/>
</dbReference>
<dbReference type="OrthoDB" id="269227at2759"/>
<organism evidence="6 7">
    <name type="scientific">Dendroctonus ponderosae</name>
    <name type="common">Mountain pine beetle</name>
    <dbReference type="NCBI Taxonomy" id="77166"/>
    <lineage>
        <taxon>Eukaryota</taxon>
        <taxon>Metazoa</taxon>
        <taxon>Ecdysozoa</taxon>
        <taxon>Arthropoda</taxon>
        <taxon>Hexapoda</taxon>
        <taxon>Insecta</taxon>
        <taxon>Pterygota</taxon>
        <taxon>Neoptera</taxon>
        <taxon>Endopterygota</taxon>
        <taxon>Coleoptera</taxon>
        <taxon>Polyphaga</taxon>
        <taxon>Cucujiformia</taxon>
        <taxon>Curculionidae</taxon>
        <taxon>Scolytinae</taxon>
        <taxon>Dendroctonus</taxon>
    </lineage>
</organism>
<keyword evidence="3" id="KW-0285">Flavoprotein</keyword>